<dbReference type="Proteomes" id="UP000644507">
    <property type="component" value="Unassembled WGS sequence"/>
</dbReference>
<dbReference type="EMBL" id="BMXI01000017">
    <property type="protein sequence ID" value="GHC64170.1"/>
    <property type="molecule type" value="Genomic_DNA"/>
</dbReference>
<reference evidence="2" key="1">
    <citation type="journal article" date="2014" name="Int. J. Syst. Evol. Microbiol.">
        <title>Complete genome sequence of Corynebacterium casei LMG S-19264T (=DSM 44701T), isolated from a smear-ripened cheese.</title>
        <authorList>
            <consortium name="US DOE Joint Genome Institute (JGI-PGF)"/>
            <person name="Walter F."/>
            <person name="Albersmeier A."/>
            <person name="Kalinowski J."/>
            <person name="Ruckert C."/>
        </authorList>
    </citation>
    <scope>NUCLEOTIDE SEQUENCE</scope>
    <source>
        <strain evidence="2">KCTC 12988</strain>
    </source>
</reference>
<dbReference type="SUPFAM" id="SSF56935">
    <property type="entry name" value="Porins"/>
    <property type="match status" value="1"/>
</dbReference>
<dbReference type="RefSeq" id="WP_189572953.1">
    <property type="nucleotide sequence ID" value="NZ_BMXI01000017.1"/>
</dbReference>
<dbReference type="InterPro" id="IPR023614">
    <property type="entry name" value="Porin_dom_sf"/>
</dbReference>
<organism evidence="2 3">
    <name type="scientific">Roseibacillus persicicus</name>
    <dbReference type="NCBI Taxonomy" id="454148"/>
    <lineage>
        <taxon>Bacteria</taxon>
        <taxon>Pseudomonadati</taxon>
        <taxon>Verrucomicrobiota</taxon>
        <taxon>Verrucomicrobiia</taxon>
        <taxon>Verrucomicrobiales</taxon>
        <taxon>Verrucomicrobiaceae</taxon>
        <taxon>Roseibacillus</taxon>
    </lineage>
</organism>
<proteinExistence type="predicted"/>
<dbReference type="Pfam" id="PF07396">
    <property type="entry name" value="Porin_O_P"/>
    <property type="match status" value="1"/>
</dbReference>
<keyword evidence="3" id="KW-1185">Reference proteome</keyword>
<dbReference type="InterPro" id="IPR010870">
    <property type="entry name" value="Porin_O/P"/>
</dbReference>
<evidence type="ECO:0008006" key="4">
    <source>
        <dbReference type="Google" id="ProtNLM"/>
    </source>
</evidence>
<accession>A0A918WQC7</accession>
<sequence>MKNSLKGSPWLAVGFIGLFVSQGRGNEALDLLEGKITEDEVTVTELLQKEDAGEEGADAEEEQKKTLVDDRDYSSRWKNRLAPLGMVYENETNPVVQRVAIDGLAEWGLANGDIDPKAGSSQKIDDNQLKRVRLGGMMRAFYNTDLEGRVVGDGDGYQGIDTLKATVQVNEALKVEAGKFRPPFSQEYRQDPNVRIAPGLSPIVAQVAPANTVGVRVSAENGPWEMGLGWFSGKQDQNIPELGGGFVLANLSYTFDGEKVVDSSDEDAVTPPGHQRWHLDYLYNTSEDVNGSVPNGYKHLLSTGIEVSSGNFDFGGDFIVANGDVDTAWGMTLTGRYWILEDALRFVGRYNYADTDDAGGLSVGYGVPGALGDSTQPLLGYSTVLSGDEYHSFYAGLDWHFVEDYLMLSTGLELKLLKDETNGDTSSLLWHTGGRVAF</sequence>
<comment type="caution">
    <text evidence="2">The sequence shown here is derived from an EMBL/GenBank/DDBJ whole genome shotgun (WGS) entry which is preliminary data.</text>
</comment>
<evidence type="ECO:0000313" key="2">
    <source>
        <dbReference type="EMBL" id="GHC64170.1"/>
    </source>
</evidence>
<reference evidence="2" key="2">
    <citation type="submission" date="2020-09" db="EMBL/GenBank/DDBJ databases">
        <authorList>
            <person name="Sun Q."/>
            <person name="Kim S."/>
        </authorList>
    </citation>
    <scope>NUCLEOTIDE SEQUENCE</scope>
    <source>
        <strain evidence="2">KCTC 12988</strain>
    </source>
</reference>
<name>A0A918WQC7_9BACT</name>
<protein>
    <recommendedName>
        <fullName evidence="4">Porin</fullName>
    </recommendedName>
</protein>
<gene>
    <name evidence="2" type="ORF">GCM10007100_34810</name>
</gene>
<feature type="region of interest" description="Disordered" evidence="1">
    <location>
        <begin position="48"/>
        <end position="70"/>
    </location>
</feature>
<evidence type="ECO:0000256" key="1">
    <source>
        <dbReference type="SAM" id="MobiDB-lite"/>
    </source>
</evidence>
<dbReference type="Gene3D" id="2.40.160.10">
    <property type="entry name" value="Porin"/>
    <property type="match status" value="1"/>
</dbReference>
<evidence type="ECO:0000313" key="3">
    <source>
        <dbReference type="Proteomes" id="UP000644507"/>
    </source>
</evidence>
<dbReference type="AlphaFoldDB" id="A0A918WQC7"/>
<feature type="compositionally biased region" description="Acidic residues" evidence="1">
    <location>
        <begin position="52"/>
        <end position="61"/>
    </location>
</feature>